<evidence type="ECO:0000259" key="4">
    <source>
        <dbReference type="PROSITE" id="PS51841"/>
    </source>
</evidence>
<reference evidence="5 6" key="1">
    <citation type="journal article" date="2018" name="BMC Genomics">
        <title>Whole genome sequencing and function prediction of 133 gut anaerobes isolated from chicken caecum in pure cultures.</title>
        <authorList>
            <person name="Medvecky M."/>
            <person name="Cejkova D."/>
            <person name="Polansky O."/>
            <person name="Karasova D."/>
            <person name="Kubasova T."/>
            <person name="Cizek A."/>
            <person name="Rychlik I."/>
        </authorList>
    </citation>
    <scope>NUCLEOTIDE SEQUENCE [LARGE SCALE GENOMIC DNA]</scope>
    <source>
        <strain evidence="5 6">An13</strain>
    </source>
</reference>
<feature type="region of interest" description="Disordered" evidence="1">
    <location>
        <begin position="1851"/>
        <end position="1898"/>
    </location>
</feature>
<dbReference type="SUPFAM" id="SSF56300">
    <property type="entry name" value="Metallo-dependent phosphatases"/>
    <property type="match status" value="1"/>
</dbReference>
<feature type="domain" description="LTD" evidence="4">
    <location>
        <begin position="34"/>
        <end position="169"/>
    </location>
</feature>
<dbReference type="InterPro" id="IPR004843">
    <property type="entry name" value="Calcineurin-like_PHP"/>
</dbReference>
<dbReference type="RefSeq" id="WP_087357141.1">
    <property type="nucleotide sequence ID" value="NZ_NFLJ01000004.1"/>
</dbReference>
<evidence type="ECO:0000313" key="5">
    <source>
        <dbReference type="EMBL" id="OUQ36086.1"/>
    </source>
</evidence>
<keyword evidence="2" id="KW-1133">Transmembrane helix</keyword>
<keyword evidence="6" id="KW-1185">Reference proteome</keyword>
<dbReference type="InterPro" id="IPR001322">
    <property type="entry name" value="Lamin_tail_dom"/>
</dbReference>
<evidence type="ECO:0000256" key="2">
    <source>
        <dbReference type="SAM" id="Phobius"/>
    </source>
</evidence>
<proteinExistence type="predicted"/>
<dbReference type="InterPro" id="IPR013783">
    <property type="entry name" value="Ig-like_fold"/>
</dbReference>
<feature type="region of interest" description="Disordered" evidence="1">
    <location>
        <begin position="775"/>
        <end position="795"/>
    </location>
</feature>
<name>A0A1Y4T1L5_9FIRM</name>
<organism evidence="5 6">
    <name type="scientific">Massilimicrobiota timonensis</name>
    <dbReference type="NCBI Taxonomy" id="1776392"/>
    <lineage>
        <taxon>Bacteria</taxon>
        <taxon>Bacillati</taxon>
        <taxon>Bacillota</taxon>
        <taxon>Erysipelotrichia</taxon>
        <taxon>Erysipelotrichales</taxon>
        <taxon>Erysipelotrichaceae</taxon>
        <taxon>Massilimicrobiota</taxon>
    </lineage>
</organism>
<gene>
    <name evidence="5" type="ORF">B5E75_02085</name>
</gene>
<evidence type="ECO:0000256" key="1">
    <source>
        <dbReference type="SAM" id="MobiDB-lite"/>
    </source>
</evidence>
<dbReference type="OrthoDB" id="2036332at2"/>
<dbReference type="InterPro" id="IPR051918">
    <property type="entry name" value="STPP_CPPED1"/>
</dbReference>
<comment type="caution">
    <text evidence="5">The sequence shown here is derived from an EMBL/GenBank/DDBJ whole genome shotgun (WGS) entry which is preliminary data.</text>
</comment>
<keyword evidence="2" id="KW-0812">Transmembrane</keyword>
<accession>A0A1Y4T1L5</accession>
<dbReference type="GO" id="GO:0016787">
    <property type="term" value="F:hydrolase activity"/>
    <property type="evidence" value="ECO:0007669"/>
    <property type="project" value="InterPro"/>
</dbReference>
<protein>
    <recommendedName>
        <fullName evidence="4">LTD domain-containing protein</fullName>
    </recommendedName>
</protein>
<dbReference type="Pfam" id="PF00149">
    <property type="entry name" value="Metallophos"/>
    <property type="match status" value="1"/>
</dbReference>
<sequence>MGKKAKKLIGSSMSVLVVASSMNLNALSVVHATDTLTKNASKIISPVMISEIVADTHQSDMETASGTDAFEYIELYNTTNQTLDMDNYLIQNVNGSTHTLWEIPEGTTIEAGKTLVVWVRNSESDSLDENQFRSYYNITDESVNIVKTNESVNGFSNSEERSMEVLVKDTKQVINSMTYNDGEAKAQTKKGITFQYQDGRIQELTLGYDGDPTPGSLVDEQTLDDHYVVNKDEDAAVSLLVNETFNPNASYVVKATTDLTSVILEAKAFINNKSYNMTYDNGEFFVSIPASDLSGLESFELSVELTDGVNELKSNKTITAETTDSVKYQSPLLLTEFVPNTVNVDGSDAFEYFEVYNASNQTVDLKDYHFIYVNGTKETEWILEDDIQLEAKKTLTVWIQNEKVISAHYTVNDFNKNYGTALEKGKDLTTVQSDGLSNSGSRIMKITSQTGLELNRAEYNAQDSSNEKIDENESIYVTYENSKGVVHYDGEQTVGNVSNQVFGEYQRPDVIENPTVSIDAPSVVSNLQDYEMTIQTNLEKVFTATADIYSGETLIDTINFTYDNDILKGTIAYNAVKNYDSITYKVTISDGVNQATYTSSLIPVQSGEVDVTNAPALTITEVIPDTSNVDGADAYEFIEIYNNSNKDINLKDYKLYYNYPDSGSDSIWWETNEDKILKSGETLVFWIKNGTNDALTKDNFNGKWGTNLSDDQLIEISCGGMSNSGARGIKIATNVKDVIDYVTYNMDGTDNTTADKSIVYQNQYNNGQFQSVLVSDDRTPTPGRVDSNTKPQYSPVLPDTVSEPVLEDRTASTFHTDEDFTFEIKATSQETTIKTVSLYMKDNKSNGYTQYNLLRNNGDVFNYTLASVDLIGKSSYEYYFVVSDGYQTVTTDVKTVNNEEGTLEGDRFNIDDQTVVSQNQQIIGTGENLILDGKDITGEAKKSISNSAKIAFDASQTDVFFKNAVSIGNDSIGVFNEGTYDSWMTYSYDVDAKYFDYDKKQVTIAFHAGNKANVLEHNIENNDDFVLKNIRLVLPDGTSLRGKYTGVKGLGAVEHTADNWHPDQPETLDNYSPQTEISMGDGTSKIEILYVTFDIPEASFDSLRYDLDTTKLSDGVHTLQTGESSIQFIVDNTAPEIMTNMEENAQYRSHTIEASAKDAISKNVSLLATLDNQAIELPYAFDTKTLDAGEHVLSLTATDEVGNMATKTITFTVPEENATVGEITPGDGSVIHGDPTLSVQVSDATNDVMNVAFKKGQKYTLNDQNIQASQGVSQTSGTNEQSFETNSANGFPYQQFDIKVDSSFTNKDAMKVHWEGESNNAKTFMYVYNHTTQEWDLQDAQKIYDGSQIELTASIELNDYLKDSSVRVMIQNGEGYTPPQYDSQTTRITTSNEDDTPREDYDFTFVVESDTQYYNEDYDGNPEQDVDGSYQYQLDIHEWVLANRERMNIQYMFHDGDIIDDEHLEPEWENADKAYKMLDEAGMPYGVLAGNHDVGHLSGDYTSFSQYFGEERYNQNPWYGQSYKDNRGHYDLISVGGIDFIMIYMGWGIGDEEVQWMNDVLAQYPERKAILNFHEYLLASGGLGEEPQRIHDEVVAVNPNVCMVLSGHYHNAQTNVENFDDNQDGVADRTVYQMLFDYQGLKAGGMGYIRLMHFDLEGEKIIIRTYSPSLDDYDAKDETDIGDVANINGEEEFEIPFSALGIEPKTKSLETSSLDIDVYGSEVLGEVKNVESGQTAQLTLNNLANQTLGWYAEITDENGGLTRTDVQYITVNKEEKAPTIILPSDNTFTVGEEFDPMKGVSATDYTGKDITSQIQVAGQVNTSKPGTYELTYTVYDEYGYSTQARRVITVKAESSSQGQPSLPDENKPMQNPNQNTPQQSDNPSQQIQSQNNIQQVQSSIQPQTSDLYGNFAGYLFIAIITLLGIAYLTLKNKIKDLFQK</sequence>
<feature type="domain" description="LTD" evidence="4">
    <location>
        <begin position="316"/>
        <end position="478"/>
    </location>
</feature>
<dbReference type="InterPro" id="IPR032179">
    <property type="entry name" value="Cry22Aa_Ig-like"/>
</dbReference>
<evidence type="ECO:0000256" key="3">
    <source>
        <dbReference type="SAM" id="SignalP"/>
    </source>
</evidence>
<feature type="chain" id="PRO_5039057484" description="LTD domain-containing protein" evidence="3">
    <location>
        <begin position="27"/>
        <end position="1940"/>
    </location>
</feature>
<dbReference type="EMBL" id="NFLJ01000004">
    <property type="protein sequence ID" value="OUQ36086.1"/>
    <property type="molecule type" value="Genomic_DNA"/>
</dbReference>
<dbReference type="Gene3D" id="2.60.40.1260">
    <property type="entry name" value="Lamin Tail domain"/>
    <property type="match status" value="3"/>
</dbReference>
<keyword evidence="3" id="KW-0732">Signal</keyword>
<dbReference type="SUPFAM" id="SSF74853">
    <property type="entry name" value="Lamin A/C globular tail domain"/>
    <property type="match status" value="3"/>
</dbReference>
<dbReference type="InterPro" id="IPR029052">
    <property type="entry name" value="Metallo-depent_PP-like"/>
</dbReference>
<dbReference type="Pfam" id="PF16403">
    <property type="entry name" value="Bact_surface_Ig-like"/>
    <property type="match status" value="1"/>
</dbReference>
<dbReference type="InterPro" id="IPR036415">
    <property type="entry name" value="Lamin_tail_dom_sf"/>
</dbReference>
<dbReference type="Gene3D" id="3.60.21.10">
    <property type="match status" value="1"/>
</dbReference>
<dbReference type="Pfam" id="PF00932">
    <property type="entry name" value="LTD"/>
    <property type="match status" value="2"/>
</dbReference>
<dbReference type="PROSITE" id="PS51841">
    <property type="entry name" value="LTD"/>
    <property type="match status" value="3"/>
</dbReference>
<feature type="signal peptide" evidence="3">
    <location>
        <begin position="1"/>
        <end position="26"/>
    </location>
</feature>
<keyword evidence="2" id="KW-0472">Membrane</keyword>
<feature type="region of interest" description="Disordered" evidence="1">
    <location>
        <begin position="1375"/>
        <end position="1398"/>
    </location>
</feature>
<dbReference type="Proteomes" id="UP000195305">
    <property type="component" value="Unassembled WGS sequence"/>
</dbReference>
<dbReference type="PANTHER" id="PTHR43143">
    <property type="entry name" value="METALLOPHOSPHOESTERASE, CALCINEURIN SUPERFAMILY"/>
    <property type="match status" value="1"/>
</dbReference>
<feature type="domain" description="LTD" evidence="4">
    <location>
        <begin position="593"/>
        <end position="743"/>
    </location>
</feature>
<dbReference type="Gene3D" id="2.60.40.10">
    <property type="entry name" value="Immunoglobulins"/>
    <property type="match status" value="1"/>
</dbReference>
<feature type="transmembrane region" description="Helical" evidence="2">
    <location>
        <begin position="1911"/>
        <end position="1930"/>
    </location>
</feature>
<feature type="compositionally biased region" description="Low complexity" evidence="1">
    <location>
        <begin position="1868"/>
        <end position="1898"/>
    </location>
</feature>
<feature type="compositionally biased region" description="Polar residues" evidence="1">
    <location>
        <begin position="1380"/>
        <end position="1391"/>
    </location>
</feature>
<evidence type="ECO:0000313" key="6">
    <source>
        <dbReference type="Proteomes" id="UP000195305"/>
    </source>
</evidence>
<dbReference type="PANTHER" id="PTHR43143:SF5">
    <property type="entry name" value="SECRETED PROTEIN"/>
    <property type="match status" value="1"/>
</dbReference>